<dbReference type="EMBL" id="JAWDGP010001755">
    <property type="protein sequence ID" value="KAK3788527.1"/>
    <property type="molecule type" value="Genomic_DNA"/>
</dbReference>
<sequence>MFLAACSSAVLFANGTSSCEASVAVFYGSRQVERGTFSRLCCVMFVSPREWKDSIQGPKNRMILMVLQLNCEQFLERSSYLTCDLPHTIMLHQERS</sequence>
<dbReference type="Proteomes" id="UP001283361">
    <property type="component" value="Unassembled WGS sequence"/>
</dbReference>
<protein>
    <recommendedName>
        <fullName evidence="4">Secreted protein</fullName>
    </recommendedName>
</protein>
<feature type="signal peptide" evidence="1">
    <location>
        <begin position="1"/>
        <end position="21"/>
    </location>
</feature>
<evidence type="ECO:0000313" key="3">
    <source>
        <dbReference type="Proteomes" id="UP001283361"/>
    </source>
</evidence>
<comment type="caution">
    <text evidence="2">The sequence shown here is derived from an EMBL/GenBank/DDBJ whole genome shotgun (WGS) entry which is preliminary data.</text>
</comment>
<accession>A0AAE1AIX4</accession>
<proteinExistence type="predicted"/>
<reference evidence="2" key="1">
    <citation type="journal article" date="2023" name="G3 (Bethesda)">
        <title>A reference genome for the long-term kleptoplast-retaining sea slug Elysia crispata morphotype clarki.</title>
        <authorList>
            <person name="Eastman K.E."/>
            <person name="Pendleton A.L."/>
            <person name="Shaikh M.A."/>
            <person name="Suttiyut T."/>
            <person name="Ogas R."/>
            <person name="Tomko P."/>
            <person name="Gavelis G."/>
            <person name="Widhalm J.R."/>
            <person name="Wisecaver J.H."/>
        </authorList>
    </citation>
    <scope>NUCLEOTIDE SEQUENCE</scope>
    <source>
        <strain evidence="2">ECLA1</strain>
    </source>
</reference>
<evidence type="ECO:0000256" key="1">
    <source>
        <dbReference type="SAM" id="SignalP"/>
    </source>
</evidence>
<organism evidence="2 3">
    <name type="scientific">Elysia crispata</name>
    <name type="common">lettuce slug</name>
    <dbReference type="NCBI Taxonomy" id="231223"/>
    <lineage>
        <taxon>Eukaryota</taxon>
        <taxon>Metazoa</taxon>
        <taxon>Spiralia</taxon>
        <taxon>Lophotrochozoa</taxon>
        <taxon>Mollusca</taxon>
        <taxon>Gastropoda</taxon>
        <taxon>Heterobranchia</taxon>
        <taxon>Euthyneura</taxon>
        <taxon>Panpulmonata</taxon>
        <taxon>Sacoglossa</taxon>
        <taxon>Placobranchoidea</taxon>
        <taxon>Plakobranchidae</taxon>
        <taxon>Elysia</taxon>
    </lineage>
</organism>
<feature type="chain" id="PRO_5041943972" description="Secreted protein" evidence="1">
    <location>
        <begin position="22"/>
        <end position="96"/>
    </location>
</feature>
<gene>
    <name evidence="2" type="ORF">RRG08_030228</name>
</gene>
<evidence type="ECO:0008006" key="4">
    <source>
        <dbReference type="Google" id="ProtNLM"/>
    </source>
</evidence>
<keyword evidence="3" id="KW-1185">Reference proteome</keyword>
<dbReference type="AlphaFoldDB" id="A0AAE1AIX4"/>
<evidence type="ECO:0000313" key="2">
    <source>
        <dbReference type="EMBL" id="KAK3788527.1"/>
    </source>
</evidence>
<keyword evidence="1" id="KW-0732">Signal</keyword>
<name>A0AAE1AIX4_9GAST</name>